<accession>A0ACC3CFJ3</accession>
<proteinExistence type="predicted"/>
<organism evidence="1 2">
    <name type="scientific">Pyropia yezoensis</name>
    <name type="common">Susabi-nori</name>
    <name type="synonym">Porphyra yezoensis</name>
    <dbReference type="NCBI Taxonomy" id="2788"/>
    <lineage>
        <taxon>Eukaryota</taxon>
        <taxon>Rhodophyta</taxon>
        <taxon>Bangiophyceae</taxon>
        <taxon>Bangiales</taxon>
        <taxon>Bangiaceae</taxon>
        <taxon>Pyropia</taxon>
    </lineage>
</organism>
<protein>
    <submittedName>
        <fullName evidence="1">Uncharacterized protein</fullName>
    </submittedName>
</protein>
<keyword evidence="2" id="KW-1185">Reference proteome</keyword>
<evidence type="ECO:0000313" key="2">
    <source>
        <dbReference type="Proteomes" id="UP000798662"/>
    </source>
</evidence>
<gene>
    <name evidence="1" type="ORF">I4F81_011523</name>
</gene>
<dbReference type="Proteomes" id="UP000798662">
    <property type="component" value="Chromosome 3"/>
</dbReference>
<comment type="caution">
    <text evidence="1">The sequence shown here is derived from an EMBL/GenBank/DDBJ whole genome shotgun (WGS) entry which is preliminary data.</text>
</comment>
<name>A0ACC3CFJ3_PYRYE</name>
<reference evidence="1" key="1">
    <citation type="submission" date="2019-11" db="EMBL/GenBank/DDBJ databases">
        <title>Nori genome reveals adaptations in red seaweeds to the harsh intertidal environment.</title>
        <authorList>
            <person name="Wang D."/>
            <person name="Mao Y."/>
        </authorList>
    </citation>
    <scope>NUCLEOTIDE SEQUENCE</scope>
    <source>
        <tissue evidence="1">Gametophyte</tissue>
    </source>
</reference>
<evidence type="ECO:0000313" key="1">
    <source>
        <dbReference type="EMBL" id="KAK1869041.1"/>
    </source>
</evidence>
<dbReference type="EMBL" id="CM020620">
    <property type="protein sequence ID" value="KAK1869041.1"/>
    <property type="molecule type" value="Genomic_DNA"/>
</dbReference>
<sequence length="2194" mass="234836">MNMDDLLSGPPLVPPSRRSHRSDAASSLVDSVGGGGGSRGGGGHRESSRPGSRGGGVSGGEPPLPPPRGRFSSAAPLPSLSGPSAYTFGRGIGPGHGPPEGPVYGRPLHHDTRRHGEAGASPGTAAPYSEMGPPPQALLPPPPPPPPPPGSAHRPYTSPLLRGLGGPQAQGAHLPSHMSLSHREGGGMERALGSSPYGAVHPSMADGYGNGMPRPLLPPLSSVPSRGVVFGETPLQAPPSGAGPPGWGGGGSHGGHASHSSRAPAYYGRPDGQPPGPAQVPLPPPPPPHPPLPPPPPPHSSASAYRSDGGRPRVVHPPAQDVYYRGGSGGVGVEPMEYSSGPVDGGYHGSAAADEEEPRDGPSAYERRPRGYRHSSARPDEYRPAHSARRRQSDSEGGSALAGSALQGSRRHESDEDDERSRRRRPSESDLEGKGVGRGRGGSGGGGGGGSSGVTLAGGPSRLKMSKRQNHWDNYGDEWDEGRVDRDGRDSRDNRDSRDVRYSRDGRTALGDQGPEGYGGRELRGSEVRDLGDADDLHDMLDLRAVRDVRDSRDRHRSRDGRDSRDNRDWRDVGRDAGRDGRHLREMPVACAELDVESAPPPVYEETKPLVRRRSASDLDGRRDGPKKKSRSARVTPQAVPWAEDPKPRTARLAYATHQEPNQLQGVVREPEELPAVMSPSHAAAHDTRGRQAGGWGDRRRKQQPPVPSSKRQRWVSSTEEDEPEQPAAEETHSDEVGASKPPPGFTSVKDLVPASVPEALAPKIPTRRYASRSSDSEEDSSGTSGSPGRHRSRGRGRRRARNRGGLPLVEEEEDPARIPPRDGAIPPASDEFDAAPAPPERRPGRGLLWAAPILHAGALQLARLVPSLADRALPASWVAEDDPKDDRCITVRGVRLAIPLAYELDPTCRAMDRALDRAENKFRSSRKEKAVGGERGSVVLRRRPPMKKSRHSMGSPSQPRGSGASPLYRSVGRAAGLPPIPPPGKRLVLRPGPMGAAAASASRPLSGAAARSVAKKAAQLAAKAATVPDSDPRDVTGRSMPPGGSSSSLVPVGPGGSWAMVGPHVPAAIAVDASLAPLPPPEEEVKEWKKDRGGWRTFVKTEVVKAVRAHGQVTTTLQKLARGVSGACAREARKRSLRSVRAADDANRRSRRLLKDVLTYWRREERERVEERRRLAAETEAQRSREDELREEQRQKNKLRFLLGQSEAFSSFLQAKAQATSAAAAADTAGSTAASGKGAVDATMDSITGAEDDAELRRKSEAAAAELLVAHRAKLAVFDNETVRQRSISDTAAADRAADEARHADEEGGLGTPSAVDVMDGVTLAAGDDAAAGMSAAAAEAAAAEAAAVATSLAGSDNKQVAAVKQPSILLGKMKGYQLRGLSWLVSLYDQGINGILADEMGLGKTVQTISFLAYLAEAENNWGPFLVVTPKATLHNWQQEVGKFCPSLRVLPYWGSKADRQELRKHWSQKRMYRRDSEFHVCVTSYETLMTDQTHFPRVKWQHVVLDEAQAIKNSASARWKALLNFPCRNRLLLTGTPLQNKMSELWSLLHFIMPTVFDSHTEFADWFAKDIEGHAKNASSMLDSTTLARLRTLLDPFMLRRVKRDVENEMPPKTELVVHCDLTPRQRKLYAGIKANISVEELRRTLGVTSGGGGGGGAAADASEKGQLMNIIMQLRKVCNHPETFQRRTPTAPLQFQRVPPPSIAPLPPAVLTNKSDGPPPPQAVTFVRESALSLPIPSLVRDCLYFAEAERRKACVVTCGPLTPHRLAAQWSPPLKAGDRATPLAGGSLSVLRLAGGLSPSEVFAIAGVLAPVYGWHRITAGVVESLDRLRTVYGLPAESETTDTVKNPLDVPHRRLLLPSFGKPVAGSGALGRILLPGHESPAQMVEVHTRLLRVTRIHVPAATAPSVQLSIPGDASHASALNVALALAYPGPPLDSGVSVAENHALWRGLSGNYGGAVGISSITMPDRGRLVADSGKMQVLDALLRRLKREGHKVLVYSQFTKVMDILENYVQTTGFKYVRLDGQSALADRRDMVAEWQTDDELFVFLLSTRAGGVGINLTAADTVIFFDSDWNPTVDSQAMDRAHRLGQERPVTVYRLLARGTIEERIRSRALQKERINDLVIKGGQIASEAEQADGDATNLRDLAALLMGEDDIDDKAQQLAGVSASITTVATTPGSASVPVAASA</sequence>